<feature type="domain" description="Knr4/Smi1-like" evidence="1">
    <location>
        <begin position="44"/>
        <end position="117"/>
    </location>
</feature>
<evidence type="ECO:0000313" key="3">
    <source>
        <dbReference type="Proteomes" id="UP000254176"/>
    </source>
</evidence>
<dbReference type="InterPro" id="IPR037883">
    <property type="entry name" value="Knr4/Smi1-like_sf"/>
</dbReference>
<name>A0A0T7L412_NEIME</name>
<evidence type="ECO:0000313" key="2">
    <source>
        <dbReference type="EMBL" id="SUA19733.1"/>
    </source>
</evidence>
<dbReference type="RefSeq" id="WP_002219993.1">
    <property type="nucleotide sequence ID" value="NZ_CFHX01000100.1"/>
</dbReference>
<dbReference type="Proteomes" id="UP000254176">
    <property type="component" value="Unassembled WGS sequence"/>
</dbReference>
<dbReference type="EMBL" id="UGRP01000001">
    <property type="protein sequence ID" value="SUA19733.1"/>
    <property type="molecule type" value="Genomic_DNA"/>
</dbReference>
<reference evidence="2 3" key="1">
    <citation type="submission" date="2018-06" db="EMBL/GenBank/DDBJ databases">
        <authorList>
            <consortium name="Pathogen Informatics"/>
            <person name="Doyle S."/>
        </authorList>
    </citation>
    <scope>NUCLEOTIDE SEQUENCE [LARGE SCALE GENOMIC DNA]</scope>
    <source>
        <strain evidence="2 3">NCTC8554</strain>
    </source>
</reference>
<dbReference type="InterPro" id="IPR018958">
    <property type="entry name" value="Knr4/Smi1-like_dom"/>
</dbReference>
<dbReference type="SUPFAM" id="SSF160631">
    <property type="entry name" value="SMI1/KNR4-like"/>
    <property type="match status" value="1"/>
</dbReference>
<sequence>MIIQNEFNLYPSNMLPERFCYPEKYVRISNDTSLIPYIQPHNFHWWFENYGTEGAEVAYIFRNSILPDLNLIPFASNGEWEAYFDGNDVTGNPRVIVINLDNIENHEFFNSFEEWLELAIKDTW</sequence>
<dbReference type="AlphaFoldDB" id="A0A0T7L412"/>
<accession>A0A0T7L412</accession>
<proteinExistence type="predicted"/>
<protein>
    <recommendedName>
        <fullName evidence="1">Knr4/Smi1-like domain-containing protein</fullName>
    </recommendedName>
</protein>
<gene>
    <name evidence="2" type="ORF">NCTC8554_01453</name>
</gene>
<dbReference type="OMA" id="EVTYIFR"/>
<dbReference type="Gene3D" id="3.40.1580.10">
    <property type="entry name" value="SMI1/KNR4-like"/>
    <property type="match status" value="1"/>
</dbReference>
<dbReference type="GeneID" id="93387050"/>
<organism evidence="2 3">
    <name type="scientific">Neisseria meningitidis</name>
    <dbReference type="NCBI Taxonomy" id="487"/>
    <lineage>
        <taxon>Bacteria</taxon>
        <taxon>Pseudomonadati</taxon>
        <taxon>Pseudomonadota</taxon>
        <taxon>Betaproteobacteria</taxon>
        <taxon>Neisseriales</taxon>
        <taxon>Neisseriaceae</taxon>
        <taxon>Neisseria</taxon>
    </lineage>
</organism>
<evidence type="ECO:0000259" key="1">
    <source>
        <dbReference type="Pfam" id="PF09346"/>
    </source>
</evidence>
<dbReference type="Pfam" id="PF09346">
    <property type="entry name" value="SMI1_KNR4"/>
    <property type="match status" value="1"/>
</dbReference>